<evidence type="ECO:0008006" key="3">
    <source>
        <dbReference type="Google" id="ProtNLM"/>
    </source>
</evidence>
<dbReference type="PANTHER" id="PTHR45632:SF17">
    <property type="entry name" value="KELCH-LIKE PROTEIN 31"/>
    <property type="match status" value="1"/>
</dbReference>
<dbReference type="Gene3D" id="2.120.10.80">
    <property type="entry name" value="Kelch-type beta propeller"/>
    <property type="match status" value="2"/>
</dbReference>
<dbReference type="AlphaFoldDB" id="A0A101JMT2"/>
<organism evidence="1 2">
    <name type="scientific">Streptomyces regalis</name>
    <dbReference type="NCBI Taxonomy" id="68262"/>
    <lineage>
        <taxon>Bacteria</taxon>
        <taxon>Bacillati</taxon>
        <taxon>Actinomycetota</taxon>
        <taxon>Actinomycetes</taxon>
        <taxon>Kitasatosporales</taxon>
        <taxon>Streptomycetaceae</taxon>
        <taxon>Streptomyces</taxon>
    </lineage>
</organism>
<keyword evidence="2" id="KW-1185">Reference proteome</keyword>
<sequence length="387" mass="39899">MGRLRPVADAPVSSGRAWCRRLLVAFLAPLLALTPTLAHAQAVWLTLPGMPTARLSHAAATAPCPQGVPGLRGTCVYTFGGRNAFGNGPLNTVEAYSPDTNTWRTLPELPTARFALGGVAAPCPQGVPELRGTCVYAIGGFTGSDWPNPSFNARTVEAYSPVTNTWRTLPELPTARSFLAGATAPCPVGVPGLRGTCVYAIGGDFGNAVEAYSPVTNAWRTLPSLGTSRDAPAGASAPCPQGVPGLSGTCVYAIGGFNFDDEILNTVEAYSPTTNTWRPLPSMGAPNVALAGASASCPPGVPGLAGTCVYAFGGFNFSEEVLDRVEAYSPATNTWRTLPDLPTARFELAGTTAPCPTAQAPGITCVYALGGADSSFNARSTVEAFAL</sequence>
<accession>A0A101JMT2</accession>
<name>A0A101JMT2_9ACTN</name>
<dbReference type="Pfam" id="PF01344">
    <property type="entry name" value="Kelch_1"/>
    <property type="match status" value="5"/>
</dbReference>
<dbReference type="SMART" id="SM00612">
    <property type="entry name" value="Kelch"/>
    <property type="match status" value="5"/>
</dbReference>
<evidence type="ECO:0000313" key="1">
    <source>
        <dbReference type="EMBL" id="KUL29768.1"/>
    </source>
</evidence>
<gene>
    <name evidence="1" type="ORF">ADL12_27670</name>
</gene>
<dbReference type="InterPro" id="IPR006652">
    <property type="entry name" value="Kelch_1"/>
</dbReference>
<dbReference type="PANTHER" id="PTHR45632">
    <property type="entry name" value="LD33804P"/>
    <property type="match status" value="1"/>
</dbReference>
<evidence type="ECO:0000313" key="2">
    <source>
        <dbReference type="Proteomes" id="UP000053923"/>
    </source>
</evidence>
<reference evidence="2" key="1">
    <citation type="submission" date="2015-10" db="EMBL/GenBank/DDBJ databases">
        <authorList>
            <person name="Ju K.-S."/>
            <person name="Doroghazi J.R."/>
            <person name="Metcalf W.W."/>
        </authorList>
    </citation>
    <scope>NUCLEOTIDE SEQUENCE [LARGE SCALE GENOMIC DNA]</scope>
    <source>
        <strain evidence="2">NRRL 3151</strain>
    </source>
</reference>
<protein>
    <recommendedName>
        <fullName evidence="3">Galactose oxidase</fullName>
    </recommendedName>
</protein>
<proteinExistence type="predicted"/>
<comment type="caution">
    <text evidence="1">The sequence shown here is derived from an EMBL/GenBank/DDBJ whole genome shotgun (WGS) entry which is preliminary data.</text>
</comment>
<dbReference type="InterPro" id="IPR015915">
    <property type="entry name" value="Kelch-typ_b-propeller"/>
</dbReference>
<dbReference type="SUPFAM" id="SSF117281">
    <property type="entry name" value="Kelch motif"/>
    <property type="match status" value="2"/>
</dbReference>
<dbReference type="EMBL" id="LLZG01000323">
    <property type="protein sequence ID" value="KUL29768.1"/>
    <property type="molecule type" value="Genomic_DNA"/>
</dbReference>
<dbReference type="Proteomes" id="UP000053923">
    <property type="component" value="Unassembled WGS sequence"/>
</dbReference>